<dbReference type="PANTHER" id="PTHR36435">
    <property type="entry name" value="SLR1288 PROTEIN"/>
    <property type="match status" value="1"/>
</dbReference>
<keyword evidence="1" id="KW-0472">Membrane</keyword>
<proteinExistence type="predicted"/>
<gene>
    <name evidence="3" type="ORF">VV61_07630</name>
</gene>
<comment type="caution">
    <text evidence="3">The sequence shown here is derived from an EMBL/GenBank/DDBJ whole genome shotgun (WGS) entry which is preliminary data.</text>
</comment>
<dbReference type="RefSeq" id="WP_046100066.1">
    <property type="nucleotide sequence ID" value="NZ_BKAP01000004.1"/>
</dbReference>
<dbReference type="GO" id="GO:0004175">
    <property type="term" value="F:endopeptidase activity"/>
    <property type="evidence" value="ECO:0007669"/>
    <property type="project" value="UniProtKB-ARBA"/>
</dbReference>
<feature type="transmembrane region" description="Helical" evidence="1">
    <location>
        <begin position="142"/>
        <end position="163"/>
    </location>
</feature>
<sequence length="248" mass="28663">MINNPFDSPKVMKRDFGLIPLYFLLLNVGQIIVLGIGLIVIETFHMKIPHNGNAIASSFGDIISFSLLFYIFYKMHQHYIIPIVLERIKQAKAYIWLVIITYIVYLIVDHAYSYALQFLPKHYQFEESQNQTMIIEQFNTPWLWPVLFLTTGILGPIAEELIFRHVLIHELGKKITYIGAAILSTLFFAVLHLHAGSSPFEFIPYLYAGFFIVFVYFKSGKNLVVSSMLHILNNSVVVLTIIYQQLFH</sequence>
<feature type="transmembrane region" description="Helical" evidence="1">
    <location>
        <begin position="229"/>
        <end position="247"/>
    </location>
</feature>
<dbReference type="GO" id="GO:0080120">
    <property type="term" value="P:CAAX-box protein maturation"/>
    <property type="evidence" value="ECO:0007669"/>
    <property type="project" value="UniProtKB-ARBA"/>
</dbReference>
<protein>
    <recommendedName>
        <fullName evidence="2">CAAX prenyl protease 2/Lysostaphin resistance protein A-like domain-containing protein</fullName>
    </recommendedName>
</protein>
<evidence type="ECO:0000313" key="3">
    <source>
        <dbReference type="EMBL" id="KKB25452.1"/>
    </source>
</evidence>
<dbReference type="PANTHER" id="PTHR36435:SF1">
    <property type="entry name" value="CAAX AMINO TERMINAL PROTEASE FAMILY PROTEIN"/>
    <property type="match status" value="1"/>
</dbReference>
<keyword evidence="1" id="KW-1133">Transmembrane helix</keyword>
<feature type="transmembrane region" description="Helical" evidence="1">
    <location>
        <begin position="202"/>
        <end position="217"/>
    </location>
</feature>
<name>A0AAJ0NH08_STACA</name>
<keyword evidence="1" id="KW-0812">Transmembrane</keyword>
<feature type="transmembrane region" description="Helical" evidence="1">
    <location>
        <begin position="21"/>
        <end position="41"/>
    </location>
</feature>
<dbReference type="Pfam" id="PF02517">
    <property type="entry name" value="Rce1-like"/>
    <property type="match status" value="1"/>
</dbReference>
<reference evidence="3 4" key="1">
    <citation type="submission" date="2015-03" db="EMBL/GenBank/DDBJ databases">
        <title>Draft Genome Sequence of S. carnosus subsp. utilis LTH 7013, Isolated from South Tirolean Ham.</title>
        <authorList>
            <person name="Mueller A."/>
            <person name="Huptas C."/>
            <person name="Wenning M."/>
            <person name="Weiss A."/>
            <person name="Schmidt H."/>
        </authorList>
    </citation>
    <scope>NUCLEOTIDE SEQUENCE [LARGE SCALE GENOMIC DNA]</scope>
    <source>
        <strain evidence="3 4">LTH7013</strain>
    </source>
</reference>
<dbReference type="Proteomes" id="UP000033530">
    <property type="component" value="Unassembled WGS sequence"/>
</dbReference>
<evidence type="ECO:0000313" key="4">
    <source>
        <dbReference type="Proteomes" id="UP000033530"/>
    </source>
</evidence>
<dbReference type="InterPro" id="IPR052710">
    <property type="entry name" value="CAAX_protease"/>
</dbReference>
<organism evidence="3 4">
    <name type="scientific">Staphylococcus carnosus</name>
    <dbReference type="NCBI Taxonomy" id="1281"/>
    <lineage>
        <taxon>Bacteria</taxon>
        <taxon>Bacillati</taxon>
        <taxon>Bacillota</taxon>
        <taxon>Bacilli</taxon>
        <taxon>Bacillales</taxon>
        <taxon>Staphylococcaceae</taxon>
        <taxon>Staphylococcus</taxon>
    </lineage>
</organism>
<accession>A0AAJ0NH08</accession>
<feature type="transmembrane region" description="Helical" evidence="1">
    <location>
        <begin position="94"/>
        <end position="115"/>
    </location>
</feature>
<feature type="transmembrane region" description="Helical" evidence="1">
    <location>
        <begin position="175"/>
        <end position="196"/>
    </location>
</feature>
<dbReference type="EMBL" id="LAIU01000004">
    <property type="protein sequence ID" value="KKB25452.1"/>
    <property type="molecule type" value="Genomic_DNA"/>
</dbReference>
<feature type="domain" description="CAAX prenyl protease 2/Lysostaphin resistance protein A-like" evidence="2">
    <location>
        <begin position="142"/>
        <end position="235"/>
    </location>
</feature>
<dbReference type="InterPro" id="IPR003675">
    <property type="entry name" value="Rce1/LyrA-like_dom"/>
</dbReference>
<evidence type="ECO:0000256" key="1">
    <source>
        <dbReference type="SAM" id="Phobius"/>
    </source>
</evidence>
<feature type="transmembrane region" description="Helical" evidence="1">
    <location>
        <begin position="53"/>
        <end position="73"/>
    </location>
</feature>
<dbReference type="AlphaFoldDB" id="A0AAJ0NH08"/>
<evidence type="ECO:0000259" key="2">
    <source>
        <dbReference type="Pfam" id="PF02517"/>
    </source>
</evidence>